<dbReference type="EMBL" id="UZAG01004022">
    <property type="protein sequence ID" value="VDO16247.1"/>
    <property type="molecule type" value="Genomic_DNA"/>
</dbReference>
<reference evidence="3" key="1">
    <citation type="submission" date="2017-02" db="UniProtKB">
        <authorList>
            <consortium name="WormBaseParasite"/>
        </authorList>
    </citation>
    <scope>IDENTIFICATION</scope>
</reference>
<proteinExistence type="predicted"/>
<dbReference type="Proteomes" id="UP000280834">
    <property type="component" value="Unassembled WGS sequence"/>
</dbReference>
<reference evidence="1 2" key="2">
    <citation type="submission" date="2018-11" db="EMBL/GenBank/DDBJ databases">
        <authorList>
            <consortium name="Pathogen Informatics"/>
        </authorList>
    </citation>
    <scope>NUCLEOTIDE SEQUENCE [LARGE SCALE GENOMIC DNA]</scope>
</reference>
<sequence>MSSSWRGNIIRNGNLNRILEMTEQGFSASDIRDCFATEKIQLALVNGDFPLVKNNSELTRKALPKRVARSFGENHDAKSLSRVYNLGPCDPGMNT</sequence>
<accession>A0A0R3QES8</accession>
<name>A0A0R3QES8_9BILA</name>
<evidence type="ECO:0000313" key="1">
    <source>
        <dbReference type="EMBL" id="VDO16247.1"/>
    </source>
</evidence>
<dbReference type="AlphaFoldDB" id="A0A0R3QES8"/>
<evidence type="ECO:0000313" key="2">
    <source>
        <dbReference type="Proteomes" id="UP000280834"/>
    </source>
</evidence>
<dbReference type="WBParaSite" id="BTMF_0000487101-mRNA-1">
    <property type="protein sequence ID" value="BTMF_0000487101-mRNA-1"/>
    <property type="gene ID" value="BTMF_0000487101"/>
</dbReference>
<gene>
    <name evidence="1" type="ORF">BTMF_LOCUS4163</name>
</gene>
<keyword evidence="2" id="KW-1185">Reference proteome</keyword>
<protein>
    <submittedName>
        <fullName evidence="3">LEM domain-containing protein</fullName>
    </submittedName>
</protein>
<organism evidence="3">
    <name type="scientific">Brugia timori</name>
    <dbReference type="NCBI Taxonomy" id="42155"/>
    <lineage>
        <taxon>Eukaryota</taxon>
        <taxon>Metazoa</taxon>
        <taxon>Ecdysozoa</taxon>
        <taxon>Nematoda</taxon>
        <taxon>Chromadorea</taxon>
        <taxon>Rhabditida</taxon>
        <taxon>Spirurina</taxon>
        <taxon>Spiruromorpha</taxon>
        <taxon>Filarioidea</taxon>
        <taxon>Onchocercidae</taxon>
        <taxon>Brugia</taxon>
    </lineage>
</organism>
<evidence type="ECO:0000313" key="3">
    <source>
        <dbReference type="WBParaSite" id="BTMF_0000487101-mRNA-1"/>
    </source>
</evidence>